<sequence length="488" mass="55059">MDRTWVGSIVARQMLHRFPMREEELDTHHKALKINLDPRWYGTLAEIGAGQEVVRWFFRVGAAAGTVAKSISAYDMMVSDAIYGSGDRYVSRTRLQAMLDREFSLNVERLADKRGDSTAFFAFADTVVARSFKGGNECHGWMGVKFQSRPRDEPSQILIHIRMLDTEASLQQEALGVVGVNLLYGAFFLHHEPEQLVESLLDKLTTGRIEIDVIEFRGIEFRSVDNRLISLKLVQLGLSGAAMFGPDGQVLQPSEALYKKAVLVERGSFRPPTHVNLDMLQSALEKFTADPDVAGKQVLPIFELTMRNLLAGGSDVDRRDFLARADLLAACGMTVMISDYFEYYRLAAYISWRTKERIGIVMGTPSLTELFEEKYYTQLPGGILESFGRLFKYNLKLYIYPLQNAQTGALTNVDNLEVAPELKKLYGYLADRGSFVALDNFKPEFLHIFSRDVLKKIAAGDEAWVDMVPTQVAQMVKERRFFGCRPGL</sequence>
<organism evidence="1 2">
    <name type="scientific">Luteolibacter arcticus</name>
    <dbReference type="NCBI Taxonomy" id="1581411"/>
    <lineage>
        <taxon>Bacteria</taxon>
        <taxon>Pseudomonadati</taxon>
        <taxon>Verrucomicrobiota</taxon>
        <taxon>Verrucomicrobiia</taxon>
        <taxon>Verrucomicrobiales</taxon>
        <taxon>Verrucomicrobiaceae</taxon>
        <taxon>Luteolibacter</taxon>
    </lineage>
</organism>
<keyword evidence="2" id="KW-1185">Reference proteome</keyword>
<accession>A0ABT3GPX1</accession>
<gene>
    <name evidence="1" type="ORF">OKA05_23370</name>
</gene>
<comment type="caution">
    <text evidence="1">The sequence shown here is derived from an EMBL/GenBank/DDBJ whole genome shotgun (WGS) entry which is preliminary data.</text>
</comment>
<dbReference type="Proteomes" id="UP001320876">
    <property type="component" value="Unassembled WGS sequence"/>
</dbReference>
<keyword evidence="1" id="KW-0675">Receptor</keyword>
<dbReference type="EMBL" id="JAPDDT010000014">
    <property type="protein sequence ID" value="MCW1925518.1"/>
    <property type="molecule type" value="Genomic_DNA"/>
</dbReference>
<name>A0ABT3GPX1_9BACT</name>
<evidence type="ECO:0000313" key="2">
    <source>
        <dbReference type="Proteomes" id="UP001320876"/>
    </source>
</evidence>
<evidence type="ECO:0000313" key="1">
    <source>
        <dbReference type="EMBL" id="MCW1925518.1"/>
    </source>
</evidence>
<proteinExistence type="predicted"/>
<reference evidence="1 2" key="1">
    <citation type="submission" date="2022-10" db="EMBL/GenBank/DDBJ databases">
        <title>Luteolibacter arcticus strain CCTCC AB 2014275, whole genome shotgun sequencing project.</title>
        <authorList>
            <person name="Zhao G."/>
            <person name="Shen L."/>
        </authorList>
    </citation>
    <scope>NUCLEOTIDE SEQUENCE [LARGE SCALE GENOMIC DNA]</scope>
    <source>
        <strain evidence="1 2">CCTCC AB 2014275</strain>
    </source>
</reference>
<protein>
    <submittedName>
        <fullName evidence="1">TonB-dependent receptor</fullName>
    </submittedName>
</protein>